<dbReference type="Proteomes" id="UP000286402">
    <property type="component" value="Unassembled WGS sequence"/>
</dbReference>
<protein>
    <recommendedName>
        <fullName evidence="3">Outer membrane protein beta-barrel domain-containing protein</fullName>
    </recommendedName>
</protein>
<evidence type="ECO:0008006" key="3">
    <source>
        <dbReference type="Google" id="ProtNLM"/>
    </source>
</evidence>
<dbReference type="InterPro" id="IPR011250">
    <property type="entry name" value="OMP/PagP_B-barrel"/>
</dbReference>
<sequence>MKRIFFIALTFFSMQTISAQETPTAISKGKWMVETNLSPLTGLSTSGFSFYSNNGARLWSVGGEAGYFFQDKLAVKAGLGFSGQKYAFDFDGQKIELNSTHSFIYKAGLKYYIINQLPVQVDLGGINSGGENAFIFGGQLGYALFVKENIAIEPAVRYDHGLNDNADGINAFSARIGFSLHF</sequence>
<name>A0A420FI25_9SPHI</name>
<keyword evidence="2" id="KW-1185">Reference proteome</keyword>
<dbReference type="EMBL" id="MCAQ01000027">
    <property type="protein sequence ID" value="RKF32577.1"/>
    <property type="molecule type" value="Genomic_DNA"/>
</dbReference>
<organism evidence="1 2">
    <name type="scientific">Sphingobacterium siyangense</name>
    <dbReference type="NCBI Taxonomy" id="459529"/>
    <lineage>
        <taxon>Bacteria</taxon>
        <taxon>Pseudomonadati</taxon>
        <taxon>Bacteroidota</taxon>
        <taxon>Sphingobacteriia</taxon>
        <taxon>Sphingobacteriales</taxon>
        <taxon>Sphingobacteriaceae</taxon>
        <taxon>Sphingobacterium</taxon>
    </lineage>
</organism>
<gene>
    <name evidence="1" type="ORF">BCY89_15530</name>
</gene>
<accession>A0A420FI25</accession>
<evidence type="ECO:0000313" key="1">
    <source>
        <dbReference type="EMBL" id="RKF32577.1"/>
    </source>
</evidence>
<reference evidence="1 2" key="1">
    <citation type="submission" date="2016-07" db="EMBL/GenBank/DDBJ databases">
        <title>Genome analysis of Sphingobacterium siyangense T12B17.</title>
        <authorList>
            <person name="Xu D."/>
            <person name="Su Y."/>
            <person name="Zheng S."/>
        </authorList>
    </citation>
    <scope>NUCLEOTIDE SEQUENCE [LARGE SCALE GENOMIC DNA]</scope>
    <source>
        <strain evidence="1 2">T12B17</strain>
    </source>
</reference>
<dbReference type="Gene3D" id="2.40.160.20">
    <property type="match status" value="1"/>
</dbReference>
<dbReference type="RefSeq" id="WP_120335838.1">
    <property type="nucleotide sequence ID" value="NZ_CP070350.1"/>
</dbReference>
<evidence type="ECO:0000313" key="2">
    <source>
        <dbReference type="Proteomes" id="UP000286402"/>
    </source>
</evidence>
<comment type="caution">
    <text evidence="1">The sequence shown here is derived from an EMBL/GenBank/DDBJ whole genome shotgun (WGS) entry which is preliminary data.</text>
</comment>
<proteinExistence type="predicted"/>
<dbReference type="AlphaFoldDB" id="A0A420FI25"/>
<dbReference type="SUPFAM" id="SSF56925">
    <property type="entry name" value="OMPA-like"/>
    <property type="match status" value="1"/>
</dbReference>